<dbReference type="Proteomes" id="UP000007947">
    <property type="component" value="Chromosome"/>
</dbReference>
<dbReference type="KEGG" id="mph:MLP_48340"/>
<evidence type="ECO:0000313" key="2">
    <source>
        <dbReference type="EMBL" id="BAK37848.1"/>
    </source>
</evidence>
<dbReference type="EMBL" id="AP012204">
    <property type="protein sequence ID" value="BAK37848.1"/>
    <property type="molecule type" value="Genomic_DNA"/>
</dbReference>
<protein>
    <submittedName>
        <fullName evidence="2">Uncharacterized protein</fullName>
    </submittedName>
</protein>
<dbReference type="RefSeq" id="WP_013865672.1">
    <property type="nucleotide sequence ID" value="NC_015635.1"/>
</dbReference>
<feature type="transmembrane region" description="Helical" evidence="1">
    <location>
        <begin position="60"/>
        <end position="86"/>
    </location>
</feature>
<keyword evidence="1" id="KW-0472">Membrane</keyword>
<reference evidence="2 3" key="1">
    <citation type="submission" date="2011-05" db="EMBL/GenBank/DDBJ databases">
        <title>Whole genome sequence of Microlunatus phosphovorus NM-1.</title>
        <authorList>
            <person name="Hosoyama A."/>
            <person name="Sasaki K."/>
            <person name="Harada T."/>
            <person name="Igarashi R."/>
            <person name="Kawakoshi A."/>
            <person name="Sasagawa M."/>
            <person name="Fukada J."/>
            <person name="Nakamura S."/>
            <person name="Katano Y."/>
            <person name="Hanada S."/>
            <person name="Kamagata Y."/>
            <person name="Nakamura N."/>
            <person name="Yamazaki S."/>
            <person name="Fujita N."/>
        </authorList>
    </citation>
    <scope>NUCLEOTIDE SEQUENCE [LARGE SCALE GENOMIC DNA]</scope>
    <source>
        <strain evidence="3">ATCC 700054 / DSM 10555 / JCM 9379 / NBRC 101784 / NCIMB 13414 / VKM Ac-1990 / NM-1</strain>
    </source>
</reference>
<keyword evidence="1" id="KW-1133">Transmembrane helix</keyword>
<evidence type="ECO:0000256" key="1">
    <source>
        <dbReference type="SAM" id="Phobius"/>
    </source>
</evidence>
<accession>F5XFB0</accession>
<organism evidence="2 3">
    <name type="scientific">Microlunatus phosphovorus (strain ATCC 700054 / DSM 10555 / JCM 9379 / NBRC 101784 / NCIMB 13414 / VKM Ac-1990 / NM-1)</name>
    <dbReference type="NCBI Taxonomy" id="1032480"/>
    <lineage>
        <taxon>Bacteria</taxon>
        <taxon>Bacillati</taxon>
        <taxon>Actinomycetota</taxon>
        <taxon>Actinomycetes</taxon>
        <taxon>Propionibacteriales</taxon>
        <taxon>Propionibacteriaceae</taxon>
        <taxon>Microlunatus</taxon>
    </lineage>
</organism>
<keyword evidence="3" id="KW-1185">Reference proteome</keyword>
<gene>
    <name evidence="2" type="ordered locus">MLP_48340</name>
</gene>
<name>F5XFB0_MICPN</name>
<evidence type="ECO:0000313" key="3">
    <source>
        <dbReference type="Proteomes" id="UP000007947"/>
    </source>
</evidence>
<sequence>MSDPVGRPDIAATAQNQAEAGLFGDPGLFGLTADRGLNGLFGVAGETGVFAVLGVLGVSAVFGVLGVFAVFGVIAVAGVAGVFAVFGDIAVLGVTGVGSTTFIASSTAVSATASDCCTDSATTSELALKPNGPYPAAKAATGVSATAAAPPARIHLVLSSIVLIPLG</sequence>
<proteinExistence type="predicted"/>
<keyword evidence="1" id="KW-0812">Transmembrane</keyword>
<dbReference type="AlphaFoldDB" id="F5XFB0"/>
<dbReference type="HOGENOM" id="CLU_1592689_0_0_11"/>